<keyword evidence="1" id="KW-0732">Signal</keyword>
<gene>
    <name evidence="2" type="ORF">E1163_06135</name>
</gene>
<proteinExistence type="predicted"/>
<comment type="caution">
    <text evidence="2">The sequence shown here is derived from an EMBL/GenBank/DDBJ whole genome shotgun (WGS) entry which is preliminary data.</text>
</comment>
<name>A0ABW9RL08_9BACT</name>
<reference evidence="2 3" key="1">
    <citation type="submission" date="2019-02" db="EMBL/GenBank/DDBJ databases">
        <authorList>
            <person name="Goldberg S.R."/>
            <person name="Haltli B.A."/>
            <person name="Correa H."/>
            <person name="Russell K.G."/>
        </authorList>
    </citation>
    <scope>NUCLEOTIDE SEQUENCE [LARGE SCALE GENOMIC DNA]</scope>
    <source>
        <strain evidence="2 3">JCM 16186</strain>
    </source>
</reference>
<protein>
    <recommendedName>
        <fullName evidence="4">DUF4468 domain-containing protein</fullName>
    </recommendedName>
</protein>
<dbReference type="EMBL" id="SMLW01000425">
    <property type="protein sequence ID" value="MTI24522.1"/>
    <property type="molecule type" value="Genomic_DNA"/>
</dbReference>
<organism evidence="2 3">
    <name type="scientific">Fulvivirga kasyanovii</name>
    <dbReference type="NCBI Taxonomy" id="396812"/>
    <lineage>
        <taxon>Bacteria</taxon>
        <taxon>Pseudomonadati</taxon>
        <taxon>Bacteroidota</taxon>
        <taxon>Cytophagia</taxon>
        <taxon>Cytophagales</taxon>
        <taxon>Fulvivirgaceae</taxon>
        <taxon>Fulvivirga</taxon>
    </lineage>
</organism>
<evidence type="ECO:0000256" key="1">
    <source>
        <dbReference type="SAM" id="SignalP"/>
    </source>
</evidence>
<evidence type="ECO:0000313" key="2">
    <source>
        <dbReference type="EMBL" id="MTI24522.1"/>
    </source>
</evidence>
<evidence type="ECO:0008006" key="4">
    <source>
        <dbReference type="Google" id="ProtNLM"/>
    </source>
</evidence>
<evidence type="ECO:0000313" key="3">
    <source>
        <dbReference type="Proteomes" id="UP000798808"/>
    </source>
</evidence>
<dbReference type="RefSeq" id="WP_155170565.1">
    <property type="nucleotide sequence ID" value="NZ_BAAAFL010000005.1"/>
</dbReference>
<keyword evidence="3" id="KW-1185">Reference proteome</keyword>
<accession>A0ABW9RL08</accession>
<sequence>MKQIILSILLCMVLVASGKAQEVRLTKDNWLSHPEIVATRDVYKEIRASIDDKTLQHYQRTVAAMGEYVHLESAYVDSGFRVRLLNVSQTDEMGSYDAEIYYDTLNRLRFVYIKLVSYNNYNDHAEEIEYRIYYPIDPEPYRIPMWTVKSINGKRVEIGSEVDIADVVENLDLRNPYAEFHNDH</sequence>
<feature type="chain" id="PRO_5045813694" description="DUF4468 domain-containing protein" evidence="1">
    <location>
        <begin position="23"/>
        <end position="184"/>
    </location>
</feature>
<feature type="signal peptide" evidence="1">
    <location>
        <begin position="1"/>
        <end position="22"/>
    </location>
</feature>
<dbReference type="Proteomes" id="UP000798808">
    <property type="component" value="Unassembled WGS sequence"/>
</dbReference>